<dbReference type="KEGG" id="smo:SELMODRAFT_420502"/>
<evidence type="ECO:0000313" key="1">
    <source>
        <dbReference type="EMBL" id="EFJ18036.1"/>
    </source>
</evidence>
<dbReference type="InParanoid" id="D8SC72"/>
<dbReference type="AlphaFoldDB" id="D8SC72"/>
<dbReference type="PANTHER" id="PTHR33099:SF7">
    <property type="entry name" value="MYND-TYPE DOMAIN-CONTAINING PROTEIN"/>
    <property type="match status" value="1"/>
</dbReference>
<proteinExistence type="predicted"/>
<organism evidence="2">
    <name type="scientific">Selaginella moellendorffii</name>
    <name type="common">Spikemoss</name>
    <dbReference type="NCBI Taxonomy" id="88036"/>
    <lineage>
        <taxon>Eukaryota</taxon>
        <taxon>Viridiplantae</taxon>
        <taxon>Streptophyta</taxon>
        <taxon>Embryophyta</taxon>
        <taxon>Tracheophyta</taxon>
        <taxon>Lycopodiopsida</taxon>
        <taxon>Selaginellales</taxon>
        <taxon>Selaginellaceae</taxon>
        <taxon>Selaginella</taxon>
    </lineage>
</organism>
<reference evidence="1 2" key="1">
    <citation type="journal article" date="2011" name="Science">
        <title>The Selaginella genome identifies genetic changes associated with the evolution of vascular plants.</title>
        <authorList>
            <person name="Banks J.A."/>
            <person name="Nishiyama T."/>
            <person name="Hasebe M."/>
            <person name="Bowman J.L."/>
            <person name="Gribskov M."/>
            <person name="dePamphilis C."/>
            <person name="Albert V.A."/>
            <person name="Aono N."/>
            <person name="Aoyama T."/>
            <person name="Ambrose B.A."/>
            <person name="Ashton N.W."/>
            <person name="Axtell M.J."/>
            <person name="Barker E."/>
            <person name="Barker M.S."/>
            <person name="Bennetzen J.L."/>
            <person name="Bonawitz N.D."/>
            <person name="Chapple C."/>
            <person name="Cheng C."/>
            <person name="Correa L.G."/>
            <person name="Dacre M."/>
            <person name="DeBarry J."/>
            <person name="Dreyer I."/>
            <person name="Elias M."/>
            <person name="Engstrom E.M."/>
            <person name="Estelle M."/>
            <person name="Feng L."/>
            <person name="Finet C."/>
            <person name="Floyd S.K."/>
            <person name="Frommer W.B."/>
            <person name="Fujita T."/>
            <person name="Gramzow L."/>
            <person name="Gutensohn M."/>
            <person name="Harholt J."/>
            <person name="Hattori M."/>
            <person name="Heyl A."/>
            <person name="Hirai T."/>
            <person name="Hiwatashi Y."/>
            <person name="Ishikawa M."/>
            <person name="Iwata M."/>
            <person name="Karol K.G."/>
            <person name="Koehler B."/>
            <person name="Kolukisaoglu U."/>
            <person name="Kubo M."/>
            <person name="Kurata T."/>
            <person name="Lalonde S."/>
            <person name="Li K."/>
            <person name="Li Y."/>
            <person name="Litt A."/>
            <person name="Lyons E."/>
            <person name="Manning G."/>
            <person name="Maruyama T."/>
            <person name="Michael T.P."/>
            <person name="Mikami K."/>
            <person name="Miyazaki S."/>
            <person name="Morinaga S."/>
            <person name="Murata T."/>
            <person name="Mueller-Roeber B."/>
            <person name="Nelson D.R."/>
            <person name="Obara M."/>
            <person name="Oguri Y."/>
            <person name="Olmstead R.G."/>
            <person name="Onodera N."/>
            <person name="Petersen B.L."/>
            <person name="Pils B."/>
            <person name="Prigge M."/>
            <person name="Rensing S.A."/>
            <person name="Riano-Pachon D.M."/>
            <person name="Roberts A.W."/>
            <person name="Sato Y."/>
            <person name="Scheller H.V."/>
            <person name="Schulz B."/>
            <person name="Schulz C."/>
            <person name="Shakirov E.V."/>
            <person name="Shibagaki N."/>
            <person name="Shinohara N."/>
            <person name="Shippen D.E."/>
            <person name="Soerensen I."/>
            <person name="Sotooka R."/>
            <person name="Sugimoto N."/>
            <person name="Sugita M."/>
            <person name="Sumikawa N."/>
            <person name="Tanurdzic M."/>
            <person name="Theissen G."/>
            <person name="Ulvskov P."/>
            <person name="Wakazuki S."/>
            <person name="Weng J.K."/>
            <person name="Willats W.W."/>
            <person name="Wipf D."/>
            <person name="Wolf P.G."/>
            <person name="Yang L."/>
            <person name="Zimmer A.D."/>
            <person name="Zhu Q."/>
            <person name="Mitros T."/>
            <person name="Hellsten U."/>
            <person name="Loque D."/>
            <person name="Otillar R."/>
            <person name="Salamov A."/>
            <person name="Schmutz J."/>
            <person name="Shapiro H."/>
            <person name="Lindquist E."/>
            <person name="Lucas S."/>
            <person name="Rokhsar D."/>
            <person name="Grigoriev I.V."/>
        </authorList>
    </citation>
    <scope>NUCLEOTIDE SEQUENCE [LARGE SCALE GENOMIC DNA]</scope>
</reference>
<sequence>MAQLNKALWCDREVFATGGAEKIDLPIKFAPYGLGERTLVDTDVRRAWQINPERVSCPEVPNFFSSVAHDLAAHGLSVMGLDSTALGLDVKLYKLLLYEAGGHFKFHRDTEKEDGMFATMILQLPTSMGHSGGALAVRQGRQCCEFDFSDGSSSHYFSMIFFCDYEHQLKEVTSGSRLCLAFSLVRSNVEFIPAENVPSFVSALPRVRALFQQWAAGTGDDQADQAEVKESPKLTKQRCSKLIKDYEATGKDFTSTYHLMVEFGLDMGYVTGLSALKQQKALGQLLDSTPIDKPDMSNVRSWVGFRNPSLGNLLPAKSDCDCECCVVCAGIFLGATVDAGAVAGASINYLCLAFVFFCGWPSVSLFFIASVILDLDVDCECAEFAPCLPSPVVLLLGDLILHGRGSCFLCLGEELPERFLLLECAQPSNIAHVKTKLHHRMEWIRATKYGPGAIFGTDWILYHTKRAARMAAEKHKDGVMEVLHSRMVEFKPCTALYPYVPDAMANAWSALTAGAIGNARTCGEGWTEWWVCSICNLHPDKRKPWLVTVSRAYANGIAVSHTGLTQRMSMVDVTVDVHRKFNAIAKGGISRPMLLENPIVDWRGTHEAVPTELQQQVFEWLLEQNRCTNPLFRQFFTLHDQSADDYGLCFVSRGTMTAILNTSDSEGPFKDHDTGSTNQYTLLDDPCAEATESDVTMHLWKHALPETIPNTPEYFRRNLYDLLAVTADIGLPHLFLTLTSDESSTTRFVEYSDLMARVAQVSGGLSWASFWRAIISF</sequence>
<accession>D8SC72</accession>
<dbReference type="EMBL" id="GL377611">
    <property type="protein sequence ID" value="EFJ18036.1"/>
    <property type="molecule type" value="Genomic_DNA"/>
</dbReference>
<dbReference type="PANTHER" id="PTHR33099">
    <property type="entry name" value="FE2OG DIOXYGENASE DOMAIN-CONTAINING PROTEIN"/>
    <property type="match status" value="1"/>
</dbReference>
<evidence type="ECO:0000313" key="2">
    <source>
        <dbReference type="Proteomes" id="UP000001514"/>
    </source>
</evidence>
<dbReference type="HOGENOM" id="CLU_360328_0_0_1"/>
<dbReference type="Proteomes" id="UP000001514">
    <property type="component" value="Unassembled WGS sequence"/>
</dbReference>
<protein>
    <submittedName>
        <fullName evidence="1">Uncharacterized protein</fullName>
    </submittedName>
</protein>
<gene>
    <name evidence="1" type="ORF">SELMODRAFT_420502</name>
</gene>
<dbReference type="eggNOG" id="ENOG502S2NY">
    <property type="taxonomic scope" value="Eukaryota"/>
</dbReference>
<name>D8SC72_SELML</name>
<dbReference type="Gramene" id="EFJ18036">
    <property type="protein sequence ID" value="EFJ18036"/>
    <property type="gene ID" value="SELMODRAFT_420502"/>
</dbReference>
<dbReference type="Gene3D" id="2.60.120.620">
    <property type="entry name" value="q2cbj1_9rhob like domain"/>
    <property type="match status" value="1"/>
</dbReference>
<keyword evidence="2" id="KW-1185">Reference proteome</keyword>